<reference evidence="1" key="1">
    <citation type="journal article" date="2022" name="Int. J. Mol. Sci.">
        <title>Draft Genome of Tanacetum Coccineum: Genomic Comparison of Closely Related Tanacetum-Family Plants.</title>
        <authorList>
            <person name="Yamashiro T."/>
            <person name="Shiraishi A."/>
            <person name="Nakayama K."/>
            <person name="Satake H."/>
        </authorList>
    </citation>
    <scope>NUCLEOTIDE SEQUENCE</scope>
</reference>
<dbReference type="EMBL" id="BQNB010018681">
    <property type="protein sequence ID" value="GJT77085.1"/>
    <property type="molecule type" value="Genomic_DNA"/>
</dbReference>
<name>A0ABQ5GP98_9ASTR</name>
<gene>
    <name evidence="1" type="ORF">Tco_1043810</name>
</gene>
<reference evidence="1" key="2">
    <citation type="submission" date="2022-01" db="EMBL/GenBank/DDBJ databases">
        <authorList>
            <person name="Yamashiro T."/>
            <person name="Shiraishi A."/>
            <person name="Satake H."/>
            <person name="Nakayama K."/>
        </authorList>
    </citation>
    <scope>NUCLEOTIDE SEQUENCE</scope>
</reference>
<comment type="caution">
    <text evidence="1">The sequence shown here is derived from an EMBL/GenBank/DDBJ whole genome shotgun (WGS) entry which is preliminary data.</text>
</comment>
<accession>A0ABQ5GP98</accession>
<evidence type="ECO:0000313" key="1">
    <source>
        <dbReference type="EMBL" id="GJT77085.1"/>
    </source>
</evidence>
<evidence type="ECO:0000313" key="2">
    <source>
        <dbReference type="Proteomes" id="UP001151760"/>
    </source>
</evidence>
<proteinExistence type="predicted"/>
<organism evidence="1 2">
    <name type="scientific">Tanacetum coccineum</name>
    <dbReference type="NCBI Taxonomy" id="301880"/>
    <lineage>
        <taxon>Eukaryota</taxon>
        <taxon>Viridiplantae</taxon>
        <taxon>Streptophyta</taxon>
        <taxon>Embryophyta</taxon>
        <taxon>Tracheophyta</taxon>
        <taxon>Spermatophyta</taxon>
        <taxon>Magnoliopsida</taxon>
        <taxon>eudicotyledons</taxon>
        <taxon>Gunneridae</taxon>
        <taxon>Pentapetalae</taxon>
        <taxon>asterids</taxon>
        <taxon>campanulids</taxon>
        <taxon>Asterales</taxon>
        <taxon>Asteraceae</taxon>
        <taxon>Asteroideae</taxon>
        <taxon>Anthemideae</taxon>
        <taxon>Anthemidinae</taxon>
        <taxon>Tanacetum</taxon>
    </lineage>
</organism>
<sequence length="188" mass="21333">MAEAEASQFRNGYKSNGFVFFSGPRPSTNSARECSYSEFLKYKPLDFKGTEELFSDKNSLDCGEMILCLAIAMHDGKSRSQIRDMHTTRHHLHGGISCLRPLPPPKQASFRHAMGRTEENDELISTARGVDQGRIESENVEFVTVKGNDVGPIGRRFQQPSFDVFQDVPRSDNKIENKSWLADKIHWH</sequence>
<protein>
    <submittedName>
        <fullName evidence="1">Uncharacterized protein</fullName>
    </submittedName>
</protein>
<dbReference type="Proteomes" id="UP001151760">
    <property type="component" value="Unassembled WGS sequence"/>
</dbReference>
<keyword evidence="2" id="KW-1185">Reference proteome</keyword>